<evidence type="ECO:0000313" key="3">
    <source>
        <dbReference type="Proteomes" id="UP000239576"/>
    </source>
</evidence>
<keyword evidence="3" id="KW-1185">Reference proteome</keyword>
<feature type="transmembrane region" description="Helical" evidence="1">
    <location>
        <begin position="112"/>
        <end position="130"/>
    </location>
</feature>
<organism evidence="2 3">
    <name type="scientific">Stenomitos frigidus ULC18</name>
    <dbReference type="NCBI Taxonomy" id="2107698"/>
    <lineage>
        <taxon>Bacteria</taxon>
        <taxon>Bacillati</taxon>
        <taxon>Cyanobacteriota</taxon>
        <taxon>Cyanophyceae</taxon>
        <taxon>Leptolyngbyales</taxon>
        <taxon>Leptolyngbyaceae</taxon>
        <taxon>Stenomitos</taxon>
    </lineage>
</organism>
<dbReference type="Proteomes" id="UP000239576">
    <property type="component" value="Unassembled WGS sequence"/>
</dbReference>
<feature type="transmembrane region" description="Helical" evidence="1">
    <location>
        <begin position="150"/>
        <end position="166"/>
    </location>
</feature>
<evidence type="ECO:0000256" key="1">
    <source>
        <dbReference type="SAM" id="Phobius"/>
    </source>
</evidence>
<accession>A0A2T1DSY6</accession>
<evidence type="ECO:0000313" key="2">
    <source>
        <dbReference type="EMBL" id="PSB23619.1"/>
    </source>
</evidence>
<keyword evidence="1" id="KW-0812">Transmembrane</keyword>
<feature type="transmembrane region" description="Helical" evidence="1">
    <location>
        <begin position="67"/>
        <end position="91"/>
    </location>
</feature>
<gene>
    <name evidence="2" type="ORF">C7B82_30555</name>
</gene>
<dbReference type="EMBL" id="PVWK01000160">
    <property type="protein sequence ID" value="PSB23619.1"/>
    <property type="molecule type" value="Genomic_DNA"/>
</dbReference>
<protein>
    <recommendedName>
        <fullName evidence="4">DUF5673 domain-containing protein</fullName>
    </recommendedName>
</protein>
<dbReference type="AlphaFoldDB" id="A0A2T1DSY6"/>
<evidence type="ECO:0008006" key="4">
    <source>
        <dbReference type="Google" id="ProtNLM"/>
    </source>
</evidence>
<feature type="transmembrane region" description="Helical" evidence="1">
    <location>
        <begin position="36"/>
        <end position="55"/>
    </location>
</feature>
<dbReference type="RefSeq" id="WP_106261070.1">
    <property type="nucleotide sequence ID" value="NZ_CAWNSW010000141.1"/>
</dbReference>
<reference evidence="2 3" key="2">
    <citation type="submission" date="2018-03" db="EMBL/GenBank/DDBJ databases">
        <title>The ancient ancestry and fast evolution of plastids.</title>
        <authorList>
            <person name="Moore K.R."/>
            <person name="Magnabosco C."/>
            <person name="Momper L."/>
            <person name="Gold D.A."/>
            <person name="Bosak T."/>
            <person name="Fournier G.P."/>
        </authorList>
    </citation>
    <scope>NUCLEOTIDE SEQUENCE [LARGE SCALE GENOMIC DNA]</scope>
    <source>
        <strain evidence="2 3">ULC18</strain>
    </source>
</reference>
<keyword evidence="1" id="KW-0472">Membrane</keyword>
<sequence length="253" mass="29140">MTWIVYSLRIVSICSIFLGLAIALSTIDETRMWRNWSLPIILTLLGITIFGLLLPDSPQNPQDVSSFVFGLGGLNVALGILLPWIHIAIGLGQKRRVGSLLMRVEQLDQQRWLMVAQAFMLTIFALWFTYQSFEATQQPWFSYSLANANTIYMPFVLWSLALYTFLRGINRLELRQNAISYALLTLKWQRISSYQWISRDETRLILRFKPRFPFAPGQWIVTIPAFQQEAVDRVLTARLPGKAVMPEGLIQER</sequence>
<reference evidence="3" key="1">
    <citation type="submission" date="2018-02" db="EMBL/GenBank/DDBJ databases">
        <authorList>
            <person name="Moore K."/>
            <person name="Momper L."/>
        </authorList>
    </citation>
    <scope>NUCLEOTIDE SEQUENCE [LARGE SCALE GENOMIC DNA]</scope>
    <source>
        <strain evidence="3">ULC18</strain>
    </source>
</reference>
<feature type="transmembrane region" description="Helical" evidence="1">
    <location>
        <begin position="6"/>
        <end position="24"/>
    </location>
</feature>
<keyword evidence="1" id="KW-1133">Transmembrane helix</keyword>
<dbReference type="OrthoDB" id="514517at2"/>
<name>A0A2T1DSY6_9CYAN</name>
<comment type="caution">
    <text evidence="2">The sequence shown here is derived from an EMBL/GenBank/DDBJ whole genome shotgun (WGS) entry which is preliminary data.</text>
</comment>
<proteinExistence type="predicted"/>